<gene>
    <name evidence="1" type="ORF">pEaSNUABM16_00193</name>
</gene>
<keyword evidence="2" id="KW-1185">Reference proteome</keyword>
<sequence>MQYVNGNNFDFSEAQNLPEIFLFDTVLDSGVPSSFNSVSDLIANVSKARCCLGSDGNTTIVAGNETYIRYYTNLKFSAPDMPYTFNDLLLAKSGTPVSYTDYSVGEENNRMSWIIPEWTPRFIQGYNGGDGYLGMYVRSQVANNNMNCRPRYDATLCSLTSQSAVAFGKEMNFGSTNAAIGSIMTTWDCRMEYKDTPTYMAKPFILTARSFSRSGGLTDPPDLKGTRPQLYLGRGGMTPYPDTEQVKPNLMAFIAGDRVLTLTSADFSVNAGAACTPGKRYPINVGINIKSFDIAV</sequence>
<dbReference type="EMBL" id="MZ443782">
    <property type="protein sequence ID" value="UAW96337.1"/>
    <property type="molecule type" value="Genomic_DNA"/>
</dbReference>
<evidence type="ECO:0000313" key="1">
    <source>
        <dbReference type="EMBL" id="UAW96337.1"/>
    </source>
</evidence>
<accession>A0AAE8XR03</accession>
<organism evidence="1 2">
    <name type="scientific">Erwinia phage pEa_SNUABM_16</name>
    <dbReference type="NCBI Taxonomy" id="2869544"/>
    <lineage>
        <taxon>Viruses</taxon>
        <taxon>Duplodnaviria</taxon>
        <taxon>Heunggongvirae</taxon>
        <taxon>Uroviricota</taxon>
        <taxon>Caudoviricetes</taxon>
        <taxon>Alexandravirus</taxon>
        <taxon>Alexandravirus SNUABM16</taxon>
    </lineage>
</organism>
<reference evidence="1 2" key="1">
    <citation type="submission" date="2021-06" db="EMBL/GenBank/DDBJ databases">
        <title>Complete genome sequence of Erwinia phage pEa_SNUABM_16.</title>
        <authorList>
            <person name="Kim S.G."/>
            <person name="Park S.C."/>
        </authorList>
    </citation>
    <scope>NUCLEOTIDE SEQUENCE [LARGE SCALE GENOMIC DNA]</scope>
    <source>
        <strain evidence="2">pEa_SNUABM_16</strain>
    </source>
</reference>
<protein>
    <submittedName>
        <fullName evidence="1">Uncharacterized protein</fullName>
    </submittedName>
</protein>
<dbReference type="Proteomes" id="UP000827953">
    <property type="component" value="Segment"/>
</dbReference>
<evidence type="ECO:0000313" key="2">
    <source>
        <dbReference type="Proteomes" id="UP000827953"/>
    </source>
</evidence>
<proteinExistence type="predicted"/>
<name>A0AAE8XR03_9CAUD</name>